<feature type="transmembrane region" description="Helical" evidence="6">
    <location>
        <begin position="233"/>
        <end position="251"/>
    </location>
</feature>
<protein>
    <recommendedName>
        <fullName evidence="9">Amino acid transporter</fullName>
    </recommendedName>
</protein>
<feature type="transmembrane region" description="Helical" evidence="6">
    <location>
        <begin position="201"/>
        <end position="221"/>
    </location>
</feature>
<keyword evidence="3 6" id="KW-0812">Transmembrane</keyword>
<evidence type="ECO:0000256" key="4">
    <source>
        <dbReference type="ARBA" id="ARBA00022989"/>
    </source>
</evidence>
<feature type="transmembrane region" description="Helical" evidence="6">
    <location>
        <begin position="61"/>
        <end position="81"/>
    </location>
</feature>
<dbReference type="OrthoDB" id="3257095at2759"/>
<comment type="subcellular location">
    <subcellularLocation>
        <location evidence="1">Membrane</location>
        <topology evidence="1">Multi-pass membrane protein</topology>
    </subcellularLocation>
</comment>
<feature type="transmembrane region" description="Helical" evidence="6">
    <location>
        <begin position="435"/>
        <end position="461"/>
    </location>
</feature>
<dbReference type="Gene3D" id="1.20.1740.10">
    <property type="entry name" value="Amino acid/polyamine transporter I"/>
    <property type="match status" value="1"/>
</dbReference>
<dbReference type="VEuPathDB" id="FungiDB:CCM_08494"/>
<gene>
    <name evidence="7" type="ORF">A9K55_002074</name>
</gene>
<sequence length="566" mass="62116">MGTTTLSESRSRMGSAVQRRTFEMIDDDEDQVREDLEKYGNEHDRRDMARMGKIQEMRRNFKSLTVLGFCAILMCSWESLLSHLHGLTLSRSLAPRSTASLALTNGGSAGLIYTWLMAWAGFNAVYASMAEMASVAPTTGGQYHWVSEFAPPGYQAFLSYVVGWLGVLGWQTLVTSIAFQAGTEIQGLLALNYDTYVFARWHGTLFVIAIIVFALVFNTLLASRLNLVEGAILVVHVFGFFCMLVPLWVLAPRTPSRVVWTQFHDGGWNDIGLSTLIGLITSVLPLLGADASVHMAEEVQDAARTIPQSMMWSINLNGLMGWLTAITFCYCIGDLDQVLQTKTGYPFIQVIFNVTQSYPATNFLTSIVLLMATFSCVTIMASASRQMFAFGRDKGLPCSGWLSQVHPRLGVPVNAVLLSTAISILLSLINIGSTVAFSSLVSLGSGTLMVSYIVCISCFMWRRWAGEPMPPGPFSLGAWALPVNIVALCYLALVFIIAFFPAVPLPELNAAGMNWSSLIFAVVVVWAIAYYFIWSRHVYEGPVKFVKKADGGGELTSRSGHLSRTL</sequence>
<dbReference type="InterPro" id="IPR002293">
    <property type="entry name" value="AA/rel_permease1"/>
</dbReference>
<evidence type="ECO:0000256" key="1">
    <source>
        <dbReference type="ARBA" id="ARBA00004141"/>
    </source>
</evidence>
<dbReference type="Pfam" id="PF13520">
    <property type="entry name" value="AA_permease_2"/>
    <property type="match status" value="1"/>
</dbReference>
<keyword evidence="5 6" id="KW-0472">Membrane</keyword>
<evidence type="ECO:0000256" key="3">
    <source>
        <dbReference type="ARBA" id="ARBA00022692"/>
    </source>
</evidence>
<keyword evidence="4 6" id="KW-1133">Transmembrane helix</keyword>
<dbReference type="GO" id="GO:0016020">
    <property type="term" value="C:membrane"/>
    <property type="evidence" value="ECO:0007669"/>
    <property type="project" value="UniProtKB-SubCell"/>
</dbReference>
<dbReference type="EMBL" id="CP023326">
    <property type="protein sequence ID" value="ATY65558.1"/>
    <property type="molecule type" value="Genomic_DNA"/>
</dbReference>
<feature type="transmembrane region" description="Helical" evidence="6">
    <location>
        <begin position="515"/>
        <end position="534"/>
    </location>
</feature>
<dbReference type="GO" id="GO:0022857">
    <property type="term" value="F:transmembrane transporter activity"/>
    <property type="evidence" value="ECO:0007669"/>
    <property type="project" value="InterPro"/>
</dbReference>
<proteinExistence type="predicted"/>
<dbReference type="PANTHER" id="PTHR45649">
    <property type="entry name" value="AMINO-ACID PERMEASE BAT1"/>
    <property type="match status" value="1"/>
</dbReference>
<keyword evidence="2" id="KW-0813">Transport</keyword>
<name>A0A2H4SR30_CORMI</name>
<feature type="transmembrane region" description="Helical" evidence="6">
    <location>
        <begin position="363"/>
        <end position="383"/>
    </location>
</feature>
<feature type="transmembrane region" description="Helical" evidence="6">
    <location>
        <begin position="271"/>
        <end position="293"/>
    </location>
</feature>
<feature type="transmembrane region" description="Helical" evidence="6">
    <location>
        <begin position="481"/>
        <end position="503"/>
    </location>
</feature>
<evidence type="ECO:0000256" key="6">
    <source>
        <dbReference type="SAM" id="Phobius"/>
    </source>
</evidence>
<dbReference type="VEuPathDB" id="FungiDB:A9K55_002074"/>
<dbReference type="AlphaFoldDB" id="A0A2H4SR30"/>
<evidence type="ECO:0000256" key="5">
    <source>
        <dbReference type="ARBA" id="ARBA00023136"/>
    </source>
</evidence>
<feature type="transmembrane region" description="Helical" evidence="6">
    <location>
        <begin position="409"/>
        <end position="429"/>
    </location>
</feature>
<evidence type="ECO:0000313" key="8">
    <source>
        <dbReference type="Proteomes" id="UP000323067"/>
    </source>
</evidence>
<feature type="transmembrane region" description="Helical" evidence="6">
    <location>
        <begin position="157"/>
        <end position="181"/>
    </location>
</feature>
<dbReference type="Proteomes" id="UP000323067">
    <property type="component" value="Chromosome iii"/>
</dbReference>
<reference evidence="7 8" key="1">
    <citation type="journal article" date="2017" name="BMC Genomics">
        <title>Chromosome level assembly and secondary metabolite potential of the parasitic fungus Cordyceps militaris.</title>
        <authorList>
            <person name="Kramer G.J."/>
            <person name="Nodwell J.R."/>
        </authorList>
    </citation>
    <scope>NUCLEOTIDE SEQUENCE [LARGE SCALE GENOMIC DNA]</scope>
    <source>
        <strain evidence="7 8">ATCC 34164</strain>
    </source>
</reference>
<feature type="transmembrane region" description="Helical" evidence="6">
    <location>
        <begin position="101"/>
        <end position="122"/>
    </location>
</feature>
<evidence type="ECO:0000256" key="2">
    <source>
        <dbReference type="ARBA" id="ARBA00022448"/>
    </source>
</evidence>
<accession>A0A2H4SR30</accession>
<evidence type="ECO:0008006" key="9">
    <source>
        <dbReference type="Google" id="ProtNLM"/>
    </source>
</evidence>
<dbReference type="PANTHER" id="PTHR45649:SF2">
    <property type="entry name" value="ACID PERMEASE, PUTATIVE-RELATED"/>
    <property type="match status" value="1"/>
</dbReference>
<feature type="transmembrane region" description="Helical" evidence="6">
    <location>
        <begin position="314"/>
        <end position="333"/>
    </location>
</feature>
<evidence type="ECO:0000313" key="7">
    <source>
        <dbReference type="EMBL" id="ATY65558.1"/>
    </source>
</evidence>
<organism evidence="7 8">
    <name type="scientific">Cordyceps militaris</name>
    <name type="common">Caterpillar fungus</name>
    <name type="synonym">Clavaria militaris</name>
    <dbReference type="NCBI Taxonomy" id="73501"/>
    <lineage>
        <taxon>Eukaryota</taxon>
        <taxon>Fungi</taxon>
        <taxon>Dikarya</taxon>
        <taxon>Ascomycota</taxon>
        <taxon>Pezizomycotina</taxon>
        <taxon>Sordariomycetes</taxon>
        <taxon>Hypocreomycetidae</taxon>
        <taxon>Hypocreales</taxon>
        <taxon>Cordycipitaceae</taxon>
        <taxon>Cordyceps</taxon>
    </lineage>
</organism>